<gene>
    <name evidence="1" type="ORF">ABT404_50270</name>
</gene>
<dbReference type="InterPro" id="IPR011032">
    <property type="entry name" value="GroES-like_sf"/>
</dbReference>
<dbReference type="Proteomes" id="UP001474181">
    <property type="component" value="Unassembled WGS sequence"/>
</dbReference>
<protein>
    <submittedName>
        <fullName evidence="1">NADP-dependent oxidoreductase</fullName>
    </submittedName>
</protein>
<reference evidence="1 2" key="1">
    <citation type="submission" date="2024-06" db="EMBL/GenBank/DDBJ databases">
        <title>The Natural Products Discovery Center: Release of the First 8490 Sequenced Strains for Exploring Actinobacteria Biosynthetic Diversity.</title>
        <authorList>
            <person name="Kalkreuter E."/>
            <person name="Kautsar S.A."/>
            <person name="Yang D."/>
            <person name="Bader C.D."/>
            <person name="Teijaro C.N."/>
            <person name="Fluegel L."/>
            <person name="Davis C.M."/>
            <person name="Simpson J.R."/>
            <person name="Lauterbach L."/>
            <person name="Steele A.D."/>
            <person name="Gui C."/>
            <person name="Meng S."/>
            <person name="Li G."/>
            <person name="Viehrig K."/>
            <person name="Ye F."/>
            <person name="Su P."/>
            <person name="Kiefer A.F."/>
            <person name="Nichols A."/>
            <person name="Cepeda A.J."/>
            <person name="Yan W."/>
            <person name="Fan B."/>
            <person name="Jiang Y."/>
            <person name="Adhikari A."/>
            <person name="Zheng C.-J."/>
            <person name="Schuster L."/>
            <person name="Cowan T.M."/>
            <person name="Smanski M.J."/>
            <person name="Chevrette M.G."/>
            <person name="De Carvalho L.P.S."/>
            <person name="Shen B."/>
        </authorList>
    </citation>
    <scope>NUCLEOTIDE SEQUENCE [LARGE SCALE GENOMIC DNA]</scope>
    <source>
        <strain evidence="1 2">NPDC000234</strain>
    </source>
</reference>
<keyword evidence="2" id="KW-1185">Reference proteome</keyword>
<evidence type="ECO:0000313" key="2">
    <source>
        <dbReference type="Proteomes" id="UP001474181"/>
    </source>
</evidence>
<accession>A0ABV1XEZ5</accession>
<organism evidence="1 2">
    <name type="scientific">Streptomyces hyaluromycini</name>
    <dbReference type="NCBI Taxonomy" id="1377993"/>
    <lineage>
        <taxon>Bacteria</taxon>
        <taxon>Bacillati</taxon>
        <taxon>Actinomycetota</taxon>
        <taxon>Actinomycetes</taxon>
        <taxon>Kitasatosporales</taxon>
        <taxon>Streptomycetaceae</taxon>
        <taxon>Streptomyces</taxon>
    </lineage>
</organism>
<dbReference type="Gene3D" id="3.90.180.10">
    <property type="entry name" value="Medium-chain alcohol dehydrogenases, catalytic domain"/>
    <property type="match status" value="1"/>
</dbReference>
<comment type="caution">
    <text evidence="1">The sequence shown here is derived from an EMBL/GenBank/DDBJ whole genome shotgun (WGS) entry which is preliminary data.</text>
</comment>
<dbReference type="SUPFAM" id="SSF50129">
    <property type="entry name" value="GroES-like"/>
    <property type="match status" value="1"/>
</dbReference>
<feature type="non-terminal residue" evidence="1">
    <location>
        <position position="49"/>
    </location>
</feature>
<sequence length="49" mass="5081">MRAAVVNRFGGPEAVEVVETERPEPGPRQVRIKVAAAALNPADAGVRAG</sequence>
<dbReference type="EMBL" id="JBEPEK010000845">
    <property type="protein sequence ID" value="MER7187559.1"/>
    <property type="molecule type" value="Genomic_DNA"/>
</dbReference>
<name>A0ABV1XEZ5_9ACTN</name>
<evidence type="ECO:0000313" key="1">
    <source>
        <dbReference type="EMBL" id="MER7187559.1"/>
    </source>
</evidence>
<proteinExistence type="predicted"/>